<keyword evidence="4" id="KW-0813">Transport</keyword>
<protein>
    <submittedName>
        <fullName evidence="8">Uncharacterized protein</fullName>
    </submittedName>
</protein>
<comment type="similarity">
    <text evidence="2">Belongs to the major facilitator superfamily. Proton-dependent oligopeptide transporter (POT/PTR) (TC 2.A.17) family.</text>
</comment>
<feature type="transmembrane region" description="Helical" evidence="7">
    <location>
        <begin position="236"/>
        <end position="260"/>
    </location>
</feature>
<dbReference type="GO" id="GO:0022857">
    <property type="term" value="F:transmembrane transporter activity"/>
    <property type="evidence" value="ECO:0007669"/>
    <property type="project" value="InterPro"/>
</dbReference>
<keyword evidence="5 7" id="KW-1133">Transmembrane helix</keyword>
<feature type="transmembrane region" description="Helical" evidence="7">
    <location>
        <begin position="329"/>
        <end position="349"/>
    </location>
</feature>
<accession>A0A2G9UJY9</accession>
<reference evidence="8 9" key="1">
    <citation type="submission" date="2015-09" db="EMBL/GenBank/DDBJ databases">
        <title>Draft genome of the parasitic nematode Teladorsagia circumcincta isolate WARC Sus (inbred).</title>
        <authorList>
            <person name="Mitreva M."/>
        </authorList>
    </citation>
    <scope>NUCLEOTIDE SEQUENCE [LARGE SCALE GENOMIC DNA]</scope>
    <source>
        <strain evidence="8 9">S</strain>
    </source>
</reference>
<comment type="subcellular location">
    <subcellularLocation>
        <location evidence="1">Membrane</location>
        <topology evidence="1">Multi-pass membrane protein</topology>
    </subcellularLocation>
</comment>
<dbReference type="AlphaFoldDB" id="A0A2G9UJY9"/>
<evidence type="ECO:0000256" key="4">
    <source>
        <dbReference type="ARBA" id="ARBA00022856"/>
    </source>
</evidence>
<keyword evidence="9" id="KW-1185">Reference proteome</keyword>
<dbReference type="InterPro" id="IPR000109">
    <property type="entry name" value="POT_fam"/>
</dbReference>
<keyword evidence="4" id="KW-0653">Protein transport</keyword>
<evidence type="ECO:0000313" key="8">
    <source>
        <dbReference type="EMBL" id="PIO70578.1"/>
    </source>
</evidence>
<dbReference type="GO" id="GO:0015833">
    <property type="term" value="P:peptide transport"/>
    <property type="evidence" value="ECO:0007669"/>
    <property type="project" value="UniProtKB-KW"/>
</dbReference>
<keyword evidence="4" id="KW-0571">Peptide transport</keyword>
<feature type="transmembrane region" description="Helical" evidence="7">
    <location>
        <begin position="196"/>
        <end position="216"/>
    </location>
</feature>
<dbReference type="InterPro" id="IPR036259">
    <property type="entry name" value="MFS_trans_sf"/>
</dbReference>
<feature type="transmembrane region" description="Helical" evidence="7">
    <location>
        <begin position="34"/>
        <end position="52"/>
    </location>
</feature>
<evidence type="ECO:0000256" key="3">
    <source>
        <dbReference type="ARBA" id="ARBA00022692"/>
    </source>
</evidence>
<sequence length="351" mass="39127">MDNHECESDERCCRLKNKSEDFCAKDKLVEDLKGLFRVVIMLLPVPMFWALFEQQKTLPDAPSSTEAFVSVINAFPDSSCEFDLDVGEYGSRRITANNSLVDDKDRMVMEVIRIDHKLSYDRTFRFSRYDVNYVDNSDSSGKRSLTTTVHTIAPENRINILWQIPQYFVITIAEILFSVSGLEFAYQEASTEMKSIVQAIWLLTNAIGNVIIMAVANTAITDNLTSRISILQAIEMFIFAAAMAAVMLVFILLAAFYYTYKSNADNPGEKRAELVDQMRKIDIRLIAAIAFACTLAYADDVEKILNLSESNSTVLATNSTNTTTTGNGAVGNSYLIVLCTLVTLVLLGVKA</sequence>
<evidence type="ECO:0000256" key="1">
    <source>
        <dbReference type="ARBA" id="ARBA00004141"/>
    </source>
</evidence>
<proteinExistence type="inferred from homology"/>
<evidence type="ECO:0000313" key="9">
    <source>
        <dbReference type="Proteomes" id="UP000230423"/>
    </source>
</evidence>
<organism evidence="8 9">
    <name type="scientific">Teladorsagia circumcincta</name>
    <name type="common">Brown stomach worm</name>
    <name type="synonym">Ostertagia circumcincta</name>
    <dbReference type="NCBI Taxonomy" id="45464"/>
    <lineage>
        <taxon>Eukaryota</taxon>
        <taxon>Metazoa</taxon>
        <taxon>Ecdysozoa</taxon>
        <taxon>Nematoda</taxon>
        <taxon>Chromadorea</taxon>
        <taxon>Rhabditida</taxon>
        <taxon>Rhabditina</taxon>
        <taxon>Rhabditomorpha</taxon>
        <taxon>Strongyloidea</taxon>
        <taxon>Trichostrongylidae</taxon>
        <taxon>Teladorsagia</taxon>
    </lineage>
</organism>
<evidence type="ECO:0000256" key="6">
    <source>
        <dbReference type="ARBA" id="ARBA00023136"/>
    </source>
</evidence>
<dbReference type="Proteomes" id="UP000230423">
    <property type="component" value="Unassembled WGS sequence"/>
</dbReference>
<dbReference type="GO" id="GO:0016020">
    <property type="term" value="C:membrane"/>
    <property type="evidence" value="ECO:0007669"/>
    <property type="project" value="UniProtKB-SubCell"/>
</dbReference>
<dbReference type="OrthoDB" id="205993at2759"/>
<dbReference type="PANTHER" id="PTHR11654">
    <property type="entry name" value="OLIGOPEPTIDE TRANSPORTER-RELATED"/>
    <property type="match status" value="1"/>
</dbReference>
<dbReference type="EMBL" id="KZ346227">
    <property type="protein sequence ID" value="PIO70578.1"/>
    <property type="molecule type" value="Genomic_DNA"/>
</dbReference>
<evidence type="ECO:0000256" key="7">
    <source>
        <dbReference type="SAM" id="Phobius"/>
    </source>
</evidence>
<evidence type="ECO:0000256" key="5">
    <source>
        <dbReference type="ARBA" id="ARBA00022989"/>
    </source>
</evidence>
<gene>
    <name evidence="8" type="ORF">TELCIR_07563</name>
</gene>
<feature type="transmembrane region" description="Helical" evidence="7">
    <location>
        <begin position="164"/>
        <end position="184"/>
    </location>
</feature>
<evidence type="ECO:0000256" key="2">
    <source>
        <dbReference type="ARBA" id="ARBA00005982"/>
    </source>
</evidence>
<feature type="transmembrane region" description="Helical" evidence="7">
    <location>
        <begin position="281"/>
        <end position="298"/>
    </location>
</feature>
<keyword evidence="6 7" id="KW-0472">Membrane</keyword>
<keyword evidence="3 7" id="KW-0812">Transmembrane</keyword>
<name>A0A2G9UJY9_TELCI</name>
<dbReference type="Pfam" id="PF00854">
    <property type="entry name" value="PTR2"/>
    <property type="match status" value="2"/>
</dbReference>
<dbReference type="Gene3D" id="1.20.1250.20">
    <property type="entry name" value="MFS general substrate transporter like domains"/>
    <property type="match status" value="1"/>
</dbReference>